<proteinExistence type="predicted"/>
<name>A0A1R2BCP2_9CILI</name>
<gene>
    <name evidence="1" type="ORF">SteCoe_26514</name>
</gene>
<dbReference type="AlphaFoldDB" id="A0A1R2BCP2"/>
<reference evidence="1 2" key="1">
    <citation type="submission" date="2016-11" db="EMBL/GenBank/DDBJ databases">
        <title>The macronuclear genome of Stentor coeruleus: a giant cell with tiny introns.</title>
        <authorList>
            <person name="Slabodnick M."/>
            <person name="Ruby J.G."/>
            <person name="Reiff S.B."/>
            <person name="Swart E.C."/>
            <person name="Gosai S."/>
            <person name="Prabakaran S."/>
            <person name="Witkowska E."/>
            <person name="Larue G.E."/>
            <person name="Fisher S."/>
            <person name="Freeman R.M."/>
            <person name="Gunawardena J."/>
            <person name="Chu W."/>
            <person name="Stover N.A."/>
            <person name="Gregory B.D."/>
            <person name="Nowacki M."/>
            <person name="Derisi J."/>
            <person name="Roy S.W."/>
            <person name="Marshall W.F."/>
            <person name="Sood P."/>
        </authorList>
    </citation>
    <scope>NUCLEOTIDE SEQUENCE [LARGE SCALE GENOMIC DNA]</scope>
    <source>
        <strain evidence="1">WM001</strain>
    </source>
</reference>
<dbReference type="Proteomes" id="UP000187209">
    <property type="component" value="Unassembled WGS sequence"/>
</dbReference>
<protein>
    <submittedName>
        <fullName evidence="1">Uncharacterized protein</fullName>
    </submittedName>
</protein>
<comment type="caution">
    <text evidence="1">The sequence shown here is derived from an EMBL/GenBank/DDBJ whole genome shotgun (WGS) entry which is preliminary data.</text>
</comment>
<dbReference type="OrthoDB" id="322858at2759"/>
<sequence length="285" mass="33272">MKTKNNSKDSANNEDYQAIYSVLKKNCSFRHPGNNLPKIPWFLKNCRKKSVSEILTKLLNDSNFMTDDFLDKTTKFIILGIKEKSNRITKIEFLIKQNEQIRERLQQILQSDGKSRGKITLLESKSEYGPVSITLEIGGEVRNLEDGENIEGPVALKKNIEIKVFVQVKDLTVKLDEIYVSFDSVLDNYNYLEITDEPFFKNILEKGDERYKIKLEIDLFLSNFDRRETLNIHLHENEKCYEQENEALDLFMELMNQLAIKEVDGEFESIFEPFKNRDCCACQVL</sequence>
<dbReference type="EMBL" id="MPUH01000744">
    <property type="protein sequence ID" value="OMJ74552.1"/>
    <property type="molecule type" value="Genomic_DNA"/>
</dbReference>
<keyword evidence="2" id="KW-1185">Reference proteome</keyword>
<organism evidence="1 2">
    <name type="scientific">Stentor coeruleus</name>
    <dbReference type="NCBI Taxonomy" id="5963"/>
    <lineage>
        <taxon>Eukaryota</taxon>
        <taxon>Sar</taxon>
        <taxon>Alveolata</taxon>
        <taxon>Ciliophora</taxon>
        <taxon>Postciliodesmatophora</taxon>
        <taxon>Heterotrichea</taxon>
        <taxon>Heterotrichida</taxon>
        <taxon>Stentoridae</taxon>
        <taxon>Stentor</taxon>
    </lineage>
</organism>
<evidence type="ECO:0000313" key="1">
    <source>
        <dbReference type="EMBL" id="OMJ74552.1"/>
    </source>
</evidence>
<evidence type="ECO:0000313" key="2">
    <source>
        <dbReference type="Proteomes" id="UP000187209"/>
    </source>
</evidence>
<accession>A0A1R2BCP2</accession>